<evidence type="ECO:0000313" key="7">
    <source>
        <dbReference type="EMBL" id="KGF19491.1"/>
    </source>
</evidence>
<dbReference type="EMBL" id="JRNH01000032">
    <property type="protein sequence ID" value="KGF19491.1"/>
    <property type="molecule type" value="Genomic_DNA"/>
</dbReference>
<dbReference type="GO" id="GO:0046872">
    <property type="term" value="F:metal ion binding"/>
    <property type="evidence" value="ECO:0007669"/>
    <property type="project" value="UniProtKB-KW"/>
</dbReference>
<dbReference type="PANTHER" id="PTHR12001:SF69">
    <property type="entry name" value="ALL TRANS-POLYPRENYL-DIPHOSPHATE SYNTHASE PDSS1"/>
    <property type="match status" value="1"/>
</dbReference>
<evidence type="ECO:0000256" key="4">
    <source>
        <dbReference type="ARBA" id="ARBA00022723"/>
    </source>
</evidence>
<dbReference type="RefSeq" id="WP_035757941.1">
    <property type="nucleotide sequence ID" value="NZ_JRNH01000032.1"/>
</dbReference>
<sequence>MTESSWTSAGHDVEKSVDLDPQTQALATTIQLPQGFRAVADDVEFAPQVFEALARVEKMLLNAVANSDPIIDRASRHLAEAGGKRVRPLLVVLSSLLGERGITDEVVKAACIVEMTHLATLYHDDVMDDAPMRRGAPTAQHVWGNSVAILTGDLILARASVLAAQLGPGAVEVQARTFERLCLGQLHEFAGVREGEDPIAHYIQVLSDKTASLIACAGYYGTFYGGASDELRDVLVDYGEKVGIAFQLADDVIDIMGQEKASGKINGTDLREGVDTLPVLYARQDAAAGDAEAQRVVELVDGDLTSDQDLKTAVTALAAHPATQRAWDEARAWSRKAIEALAPLPHGTVRSALEAFADAVVTREG</sequence>
<evidence type="ECO:0000256" key="5">
    <source>
        <dbReference type="ARBA" id="ARBA00022842"/>
    </source>
</evidence>
<comment type="caution">
    <text evidence="7">The sequence shown here is derived from an EMBL/GenBank/DDBJ whole genome shotgun (WGS) entry which is preliminary data.</text>
</comment>
<organism evidence="7 8">
    <name type="scientific">Pseudoglutamicibacter albus DNF00011</name>
    <dbReference type="NCBI Taxonomy" id="1401063"/>
    <lineage>
        <taxon>Bacteria</taxon>
        <taxon>Bacillati</taxon>
        <taxon>Actinomycetota</taxon>
        <taxon>Actinomycetes</taxon>
        <taxon>Micrococcales</taxon>
        <taxon>Micrococcaceae</taxon>
        <taxon>Pseudoglutamicibacter</taxon>
    </lineage>
</organism>
<dbReference type="CDD" id="cd00685">
    <property type="entry name" value="Trans_IPPS_HT"/>
    <property type="match status" value="1"/>
</dbReference>
<keyword evidence="3 6" id="KW-0808">Transferase</keyword>
<keyword evidence="5" id="KW-0460">Magnesium</keyword>
<dbReference type="GO" id="GO:0008299">
    <property type="term" value="P:isoprenoid biosynthetic process"/>
    <property type="evidence" value="ECO:0007669"/>
    <property type="project" value="InterPro"/>
</dbReference>
<evidence type="ECO:0000256" key="6">
    <source>
        <dbReference type="RuleBase" id="RU004466"/>
    </source>
</evidence>
<dbReference type="PANTHER" id="PTHR12001">
    <property type="entry name" value="GERANYLGERANYL PYROPHOSPHATE SYNTHASE"/>
    <property type="match status" value="1"/>
</dbReference>
<dbReference type="InterPro" id="IPR033749">
    <property type="entry name" value="Polyprenyl_synt_CS"/>
</dbReference>
<dbReference type="SFLD" id="SFLDS00005">
    <property type="entry name" value="Isoprenoid_Synthase_Type_I"/>
    <property type="match status" value="1"/>
</dbReference>
<dbReference type="SUPFAM" id="SSF48576">
    <property type="entry name" value="Terpenoid synthases"/>
    <property type="match status" value="1"/>
</dbReference>
<evidence type="ECO:0000256" key="2">
    <source>
        <dbReference type="ARBA" id="ARBA00006706"/>
    </source>
</evidence>
<dbReference type="AlphaFoldDB" id="A0A095YBN2"/>
<accession>A0A095YBN2</accession>
<dbReference type="Gene3D" id="1.10.600.10">
    <property type="entry name" value="Farnesyl Diphosphate Synthase"/>
    <property type="match status" value="1"/>
</dbReference>
<dbReference type="InterPro" id="IPR000092">
    <property type="entry name" value="Polyprenyl_synt"/>
</dbReference>
<proteinExistence type="inferred from homology"/>
<dbReference type="PROSITE" id="PS00444">
    <property type="entry name" value="POLYPRENYL_SYNTHASE_2"/>
    <property type="match status" value="1"/>
</dbReference>
<comment type="cofactor">
    <cofactor evidence="1">
        <name>Mg(2+)</name>
        <dbReference type="ChEBI" id="CHEBI:18420"/>
    </cofactor>
</comment>
<protein>
    <submittedName>
        <fullName evidence="7">Geranylgeranyl pyrophosphate synthase</fullName>
    </submittedName>
</protein>
<comment type="similarity">
    <text evidence="2 6">Belongs to the FPP/GGPP synthase family.</text>
</comment>
<keyword evidence="4" id="KW-0479">Metal-binding</keyword>
<reference evidence="7 8" key="1">
    <citation type="submission" date="2014-07" db="EMBL/GenBank/DDBJ databases">
        <authorList>
            <person name="McCorrison J."/>
            <person name="Sanka R."/>
            <person name="Torralba M."/>
            <person name="Gillis M."/>
            <person name="Haft D.H."/>
            <person name="Methe B."/>
            <person name="Sutton G."/>
            <person name="Nelson K.E."/>
        </authorList>
    </citation>
    <scope>NUCLEOTIDE SEQUENCE [LARGE SCALE GENOMIC DNA]</scope>
    <source>
        <strain evidence="7 8">DNF00011</strain>
    </source>
</reference>
<evidence type="ECO:0000256" key="1">
    <source>
        <dbReference type="ARBA" id="ARBA00001946"/>
    </source>
</evidence>
<evidence type="ECO:0000256" key="3">
    <source>
        <dbReference type="ARBA" id="ARBA00022679"/>
    </source>
</evidence>
<dbReference type="GO" id="GO:0004659">
    <property type="term" value="F:prenyltransferase activity"/>
    <property type="evidence" value="ECO:0007669"/>
    <property type="project" value="InterPro"/>
</dbReference>
<evidence type="ECO:0000313" key="8">
    <source>
        <dbReference type="Proteomes" id="UP000053528"/>
    </source>
</evidence>
<dbReference type="SFLD" id="SFLDG01017">
    <property type="entry name" value="Polyprenyl_Transferase_Like"/>
    <property type="match status" value="1"/>
</dbReference>
<name>A0A095YBN2_9MICC</name>
<dbReference type="Pfam" id="PF00348">
    <property type="entry name" value="polyprenyl_synt"/>
    <property type="match status" value="1"/>
</dbReference>
<dbReference type="Proteomes" id="UP000053528">
    <property type="component" value="Unassembled WGS sequence"/>
</dbReference>
<gene>
    <name evidence="7" type="ORF">HMPREF2128_10495</name>
</gene>
<dbReference type="InterPro" id="IPR008949">
    <property type="entry name" value="Isoprenoid_synthase_dom_sf"/>
</dbReference>